<accession>A0A1B6I119</accession>
<protein>
    <submittedName>
        <fullName evidence="2">Uncharacterized protein</fullName>
    </submittedName>
</protein>
<feature type="compositionally biased region" description="Polar residues" evidence="1">
    <location>
        <begin position="408"/>
        <end position="418"/>
    </location>
</feature>
<feature type="region of interest" description="Disordered" evidence="1">
    <location>
        <begin position="462"/>
        <end position="487"/>
    </location>
</feature>
<gene>
    <name evidence="2" type="ORF">g.3903</name>
</gene>
<feature type="compositionally biased region" description="Polar residues" evidence="1">
    <location>
        <begin position="71"/>
        <end position="87"/>
    </location>
</feature>
<feature type="compositionally biased region" description="Basic and acidic residues" evidence="1">
    <location>
        <begin position="419"/>
        <end position="428"/>
    </location>
</feature>
<feature type="compositionally biased region" description="Basic and acidic residues" evidence="1">
    <location>
        <begin position="464"/>
        <end position="473"/>
    </location>
</feature>
<proteinExistence type="predicted"/>
<feature type="region of interest" description="Disordered" evidence="1">
    <location>
        <begin position="343"/>
        <end position="446"/>
    </location>
</feature>
<feature type="compositionally biased region" description="Polar residues" evidence="1">
    <location>
        <begin position="507"/>
        <end position="524"/>
    </location>
</feature>
<feature type="region of interest" description="Disordered" evidence="1">
    <location>
        <begin position="44"/>
        <end position="117"/>
    </location>
</feature>
<feature type="compositionally biased region" description="Basic and acidic residues" evidence="1">
    <location>
        <begin position="48"/>
        <end position="58"/>
    </location>
</feature>
<feature type="region of interest" description="Disordered" evidence="1">
    <location>
        <begin position="565"/>
        <end position="594"/>
    </location>
</feature>
<dbReference type="EMBL" id="GECU01027106">
    <property type="protein sequence ID" value="JAS80600.1"/>
    <property type="molecule type" value="Transcribed_RNA"/>
</dbReference>
<feature type="non-terminal residue" evidence="2">
    <location>
        <position position="1"/>
    </location>
</feature>
<feature type="region of interest" description="Disordered" evidence="1">
    <location>
        <begin position="499"/>
        <end position="542"/>
    </location>
</feature>
<name>A0A1B6I119_9HEMI</name>
<evidence type="ECO:0000256" key="1">
    <source>
        <dbReference type="SAM" id="MobiDB-lite"/>
    </source>
</evidence>
<feature type="compositionally biased region" description="Low complexity" evidence="1">
    <location>
        <begin position="59"/>
        <end position="70"/>
    </location>
</feature>
<dbReference type="AlphaFoldDB" id="A0A1B6I119"/>
<evidence type="ECO:0000313" key="2">
    <source>
        <dbReference type="EMBL" id="JAS80600.1"/>
    </source>
</evidence>
<reference evidence="2" key="1">
    <citation type="submission" date="2015-11" db="EMBL/GenBank/DDBJ databases">
        <title>De novo transcriptome assembly of four potential Pierce s Disease insect vectors from Arizona vineyards.</title>
        <authorList>
            <person name="Tassone E.E."/>
        </authorList>
    </citation>
    <scope>NUCLEOTIDE SEQUENCE</scope>
</reference>
<sequence length="594" mass="65857">RGQVHQHYHHPDPNTIHSKLVGTVYDFDFDDDIDNSLENLRAMRERRRSTDVHERKSSDSSFLSRDSSSSPKFTSPLQNSKLRSNYSADVRDLRPPSPISEIPNHNEEEISPVDQPRVESFPDVVQPLLPGPVDMRTYNSSYEPASSSLYHNNLIGAFTTNSATDHQDYVMDDLEHLGQLEQASVNRSIVEAKNNAEIPATVDSQNDGSLSANKGSLSDSRNQLKVKIKGPFLDANYTSTVVPATQPVLPPTVPDSNITAIPASVSATGTSNLRRMRKKELLRQYWTQENMDEPVVATAIGQTAPPIAAPPMSRAVITIPKAVASMTSIPTREDYKCYNAGMDTSSEKRRRKEKPINDIEAIEDDNERRNSSVPSASESSQPFKRRGRQPRAPTVVTPKLKIKIGGSSVDSNVISVPSNDEKKNLRERPPKKRLSSVPMPSVEELKRESMKFRKMVMADFDEEEKQKNKEISGVRKKKKGTEVPQIKVIADGTPKLIIRFGKRSEDSGSAQSQQTTVVPSENSPTNPPPASRTSECSELDKVRTSKITPIRLKLSRCEEGYVMKEPLPSSEETPPAVQAPAASSLPLSQDCEVR</sequence>
<organism evidence="2">
    <name type="scientific">Homalodisca liturata</name>
    <dbReference type="NCBI Taxonomy" id="320908"/>
    <lineage>
        <taxon>Eukaryota</taxon>
        <taxon>Metazoa</taxon>
        <taxon>Ecdysozoa</taxon>
        <taxon>Arthropoda</taxon>
        <taxon>Hexapoda</taxon>
        <taxon>Insecta</taxon>
        <taxon>Pterygota</taxon>
        <taxon>Neoptera</taxon>
        <taxon>Paraneoptera</taxon>
        <taxon>Hemiptera</taxon>
        <taxon>Auchenorrhyncha</taxon>
        <taxon>Membracoidea</taxon>
        <taxon>Cicadellidae</taxon>
        <taxon>Cicadellinae</taxon>
        <taxon>Proconiini</taxon>
        <taxon>Homalodisca</taxon>
    </lineage>
</organism>
<feature type="compositionally biased region" description="Low complexity" evidence="1">
    <location>
        <begin position="371"/>
        <end position="380"/>
    </location>
</feature>